<dbReference type="OrthoDB" id="6771182at2759"/>
<comment type="caution">
    <text evidence="3">The sequence shown here is derived from an EMBL/GenBank/DDBJ whole genome shotgun (WGS) entry which is preliminary data.</text>
</comment>
<dbReference type="SMART" id="SM00597">
    <property type="entry name" value="ZnF_TTF"/>
    <property type="match status" value="1"/>
</dbReference>
<dbReference type="EMBL" id="VUJU01005481">
    <property type="protein sequence ID" value="KAF0751083.1"/>
    <property type="molecule type" value="Genomic_DNA"/>
</dbReference>
<evidence type="ECO:0000259" key="2">
    <source>
        <dbReference type="SMART" id="SM00597"/>
    </source>
</evidence>
<feature type="non-terminal residue" evidence="3">
    <location>
        <position position="290"/>
    </location>
</feature>
<dbReference type="PANTHER" id="PTHR45749">
    <property type="match status" value="1"/>
</dbReference>
<keyword evidence="4" id="KW-1185">Reference proteome</keyword>
<organism evidence="3 4">
    <name type="scientific">Aphis craccivora</name>
    <name type="common">Cowpea aphid</name>
    <dbReference type="NCBI Taxonomy" id="307492"/>
    <lineage>
        <taxon>Eukaryota</taxon>
        <taxon>Metazoa</taxon>
        <taxon>Ecdysozoa</taxon>
        <taxon>Arthropoda</taxon>
        <taxon>Hexapoda</taxon>
        <taxon>Insecta</taxon>
        <taxon>Pterygota</taxon>
        <taxon>Neoptera</taxon>
        <taxon>Paraneoptera</taxon>
        <taxon>Hemiptera</taxon>
        <taxon>Sternorrhyncha</taxon>
        <taxon>Aphidomorpha</taxon>
        <taxon>Aphidoidea</taxon>
        <taxon>Aphididae</taxon>
        <taxon>Aphidini</taxon>
        <taxon>Aphis</taxon>
        <taxon>Aphis</taxon>
    </lineage>
</organism>
<feature type="domain" description="TTF-type" evidence="2">
    <location>
        <begin position="141"/>
        <end position="224"/>
    </location>
</feature>
<evidence type="ECO:0000256" key="1">
    <source>
        <dbReference type="SAM" id="MobiDB-lite"/>
    </source>
</evidence>
<proteinExistence type="predicted"/>
<accession>A0A6G0Y897</accession>
<dbReference type="PANTHER" id="PTHR45749:SF23">
    <property type="entry name" value="ZINC FINGER MYM-TYPE PROTEIN 1-LIKE"/>
    <property type="match status" value="1"/>
</dbReference>
<dbReference type="AlphaFoldDB" id="A0A6G0Y897"/>
<name>A0A6G0Y897_APHCR</name>
<protein>
    <submittedName>
        <fullName evidence="3">Zinc finger MYM-type protein 1-like</fullName>
    </submittedName>
</protein>
<evidence type="ECO:0000313" key="3">
    <source>
        <dbReference type="EMBL" id="KAF0751083.1"/>
    </source>
</evidence>
<gene>
    <name evidence="3" type="ORF">FWK35_00013061</name>
</gene>
<dbReference type="InterPro" id="IPR006580">
    <property type="entry name" value="Znf_TTF"/>
</dbReference>
<dbReference type="Proteomes" id="UP000478052">
    <property type="component" value="Unassembled WGS sequence"/>
</dbReference>
<evidence type="ECO:0000313" key="4">
    <source>
        <dbReference type="Proteomes" id="UP000478052"/>
    </source>
</evidence>
<feature type="region of interest" description="Disordered" evidence="1">
    <location>
        <begin position="1"/>
        <end position="22"/>
    </location>
</feature>
<reference evidence="3 4" key="1">
    <citation type="submission" date="2019-08" db="EMBL/GenBank/DDBJ databases">
        <title>Whole genome of Aphis craccivora.</title>
        <authorList>
            <person name="Voronova N.V."/>
            <person name="Shulinski R.S."/>
            <person name="Bandarenka Y.V."/>
            <person name="Zhorov D.G."/>
            <person name="Warner D."/>
        </authorList>
    </citation>
    <scope>NUCLEOTIDE SEQUENCE [LARGE SCALE GENOMIC DNA]</scope>
    <source>
        <strain evidence="3">180601</strain>
        <tissue evidence="3">Whole Body</tissue>
    </source>
</reference>
<sequence length="290" mass="33846">MNECTKKVSKWKSDKAKKKEKDEEIKHIIDTNQKLTSFFITKSSENQSGTSKRNEQNIDSIENNKDKLKITPDIVSNSNVNDTILCENQTINLNDPVEWKSDNYHQDYIARNDYVQNIDCNFSLSSRMYGNVNRFCSKTFFIKKLETKEIVQRKWLVYSPKIGCLFCAPCRLFGNDTQFDSNEGFNDWKNASERLTSHEQSKEHNTNILNFMSRQKLTGRIDQELIEQIENETKYWKEVLIRVIETIKFLASRGLALRGSNEKIYEQNNGNFLGALQLVARFDPFLANHI</sequence>